<sequence>MGSNTNSNFLRKLEVLNQLIYNGKNKNSVIGAKIGNLNELTKVLSVKEQAQEQLLVVMKALGIGKRA</sequence>
<proteinExistence type="predicted"/>
<protein>
    <submittedName>
        <fullName evidence="1">Uncharacterized protein</fullName>
    </submittedName>
</protein>
<comment type="caution">
    <text evidence="1">The sequence shown here is derived from an EMBL/GenBank/DDBJ whole genome shotgun (WGS) entry which is preliminary data.</text>
</comment>
<dbReference type="EMBL" id="AMCI01003787">
    <property type="protein sequence ID" value="EJW99471.1"/>
    <property type="molecule type" value="Genomic_DNA"/>
</dbReference>
<reference evidence="1" key="1">
    <citation type="journal article" date="2012" name="PLoS ONE">
        <title>Gene sets for utilization of primary and secondary nutrition supplies in the distal gut of endangered iberian lynx.</title>
        <authorList>
            <person name="Alcaide M."/>
            <person name="Messina E."/>
            <person name="Richter M."/>
            <person name="Bargiela R."/>
            <person name="Peplies J."/>
            <person name="Huws S.A."/>
            <person name="Newbold C.J."/>
            <person name="Golyshin P.N."/>
            <person name="Simon M.A."/>
            <person name="Lopez G."/>
            <person name="Yakimov M.M."/>
            <person name="Ferrer M."/>
        </authorList>
    </citation>
    <scope>NUCLEOTIDE SEQUENCE</scope>
</reference>
<evidence type="ECO:0000313" key="1">
    <source>
        <dbReference type="EMBL" id="EJW99471.1"/>
    </source>
</evidence>
<name>J9FWU5_9ZZZZ</name>
<dbReference type="AlphaFoldDB" id="J9FWU5"/>
<organism evidence="1">
    <name type="scientific">gut metagenome</name>
    <dbReference type="NCBI Taxonomy" id="749906"/>
    <lineage>
        <taxon>unclassified sequences</taxon>
        <taxon>metagenomes</taxon>
        <taxon>organismal metagenomes</taxon>
    </lineage>
</organism>
<accession>J9FWU5</accession>
<gene>
    <name evidence="1" type="ORF">EVA_12426</name>
</gene>